<evidence type="ECO:0000313" key="2">
    <source>
        <dbReference type="EMBL" id="KEQ14249.1"/>
    </source>
</evidence>
<dbReference type="PANTHER" id="PTHR38095:SF1">
    <property type="entry name" value="ANAEROBIC DIMETHYL SULFOXIDE REDUCTASE CHAIN YNFH"/>
    <property type="match status" value="1"/>
</dbReference>
<keyword evidence="1" id="KW-1133">Transmembrane helix</keyword>
<dbReference type="GO" id="GO:0005886">
    <property type="term" value="C:plasma membrane"/>
    <property type="evidence" value="ECO:0007669"/>
    <property type="project" value="TreeGrafter"/>
</dbReference>
<dbReference type="GO" id="GO:0009390">
    <property type="term" value="C:dimethyl sulfoxide reductase complex"/>
    <property type="evidence" value="ECO:0007669"/>
    <property type="project" value="TreeGrafter"/>
</dbReference>
<evidence type="ECO:0000313" key="3">
    <source>
        <dbReference type="Proteomes" id="UP000028006"/>
    </source>
</evidence>
<feature type="transmembrane region" description="Helical" evidence="1">
    <location>
        <begin position="177"/>
        <end position="196"/>
    </location>
</feature>
<organism evidence="2 3">
    <name type="scientific">Endozoicomonas montiporae</name>
    <dbReference type="NCBI Taxonomy" id="1027273"/>
    <lineage>
        <taxon>Bacteria</taxon>
        <taxon>Pseudomonadati</taxon>
        <taxon>Pseudomonadota</taxon>
        <taxon>Gammaproteobacteria</taxon>
        <taxon>Oceanospirillales</taxon>
        <taxon>Endozoicomonadaceae</taxon>
        <taxon>Endozoicomonas</taxon>
    </lineage>
</organism>
<dbReference type="InterPro" id="IPR007059">
    <property type="entry name" value="DmsC"/>
</dbReference>
<protein>
    <submittedName>
        <fullName evidence="2">Uncharacterized protein</fullName>
    </submittedName>
</protein>
<sequence>MDSWLLAMNVLSGFGHSWLSRELLALLVLNVCTTLWMVSHNHDSRKPFHQWMGVVTSITGIMAVLMSAHVYALLPSRPEWNTVLTHLTFLCTVLVLGITTVIVFIRAYDNLVVPSTIRYLLGLSVLATLVVVTLFVRHIDKFATHNWMTMYQLVGTVLGGALLFVMAGNSNRYKPEWVFLVMLLILSGEVAGRVSFYSSMVTPVHW</sequence>
<proteinExistence type="predicted"/>
<evidence type="ECO:0000256" key="1">
    <source>
        <dbReference type="SAM" id="Phobius"/>
    </source>
</evidence>
<dbReference type="Proteomes" id="UP000028006">
    <property type="component" value="Unassembled WGS sequence"/>
</dbReference>
<feature type="transmembrane region" description="Helical" evidence="1">
    <location>
        <begin position="86"/>
        <end position="105"/>
    </location>
</feature>
<dbReference type="EMBL" id="JOKG01000002">
    <property type="protein sequence ID" value="KEQ14249.1"/>
    <property type="molecule type" value="Genomic_DNA"/>
</dbReference>
<gene>
    <name evidence="2" type="ORF">GZ77_07475</name>
</gene>
<feature type="transmembrane region" description="Helical" evidence="1">
    <location>
        <begin position="51"/>
        <end position="74"/>
    </location>
</feature>
<name>A0A081N726_9GAMM</name>
<keyword evidence="1" id="KW-0812">Transmembrane</keyword>
<dbReference type="GO" id="GO:0009389">
    <property type="term" value="F:dimethyl sulfoxide reductase activity"/>
    <property type="evidence" value="ECO:0007669"/>
    <property type="project" value="TreeGrafter"/>
</dbReference>
<accession>A0A081N726</accession>
<comment type="caution">
    <text evidence="2">The sequence shown here is derived from an EMBL/GenBank/DDBJ whole genome shotgun (WGS) entry which is preliminary data.</text>
</comment>
<dbReference type="AlphaFoldDB" id="A0A081N726"/>
<feature type="transmembrane region" description="Helical" evidence="1">
    <location>
        <begin position="117"/>
        <end position="136"/>
    </location>
</feature>
<feature type="transmembrane region" description="Helical" evidence="1">
    <location>
        <begin position="148"/>
        <end position="165"/>
    </location>
</feature>
<feature type="transmembrane region" description="Helical" evidence="1">
    <location>
        <begin position="20"/>
        <end position="39"/>
    </location>
</feature>
<dbReference type="eggNOG" id="COG3302">
    <property type="taxonomic scope" value="Bacteria"/>
</dbReference>
<reference evidence="2 3" key="1">
    <citation type="submission" date="2014-06" db="EMBL/GenBank/DDBJ databases">
        <title>Whole Genome Sequences of Three Symbiotic Endozoicomonas Bacteria.</title>
        <authorList>
            <person name="Neave M.J."/>
            <person name="Apprill A."/>
            <person name="Voolstra C.R."/>
        </authorList>
    </citation>
    <scope>NUCLEOTIDE SEQUENCE [LARGE SCALE GENOMIC DNA]</scope>
    <source>
        <strain evidence="2 3">LMG 24815</strain>
    </source>
</reference>
<dbReference type="PANTHER" id="PTHR38095">
    <property type="entry name" value="ANAEROBIC DIMETHYL SULFOXIDE REDUCTASE CHAIN YNFH"/>
    <property type="match status" value="1"/>
</dbReference>
<keyword evidence="3" id="KW-1185">Reference proteome</keyword>
<keyword evidence="1" id="KW-0472">Membrane</keyword>
<dbReference type="GO" id="GO:0019645">
    <property type="term" value="P:anaerobic electron transport chain"/>
    <property type="evidence" value="ECO:0007669"/>
    <property type="project" value="InterPro"/>
</dbReference>
<dbReference type="Pfam" id="PF04976">
    <property type="entry name" value="DmsC"/>
    <property type="match status" value="1"/>
</dbReference>